<organism evidence="2 3">
    <name type="scientific">Desulfomonile tiedjei</name>
    <dbReference type="NCBI Taxonomy" id="2358"/>
    <lineage>
        <taxon>Bacteria</taxon>
        <taxon>Pseudomonadati</taxon>
        <taxon>Thermodesulfobacteriota</taxon>
        <taxon>Desulfomonilia</taxon>
        <taxon>Desulfomonilales</taxon>
        <taxon>Desulfomonilaceae</taxon>
        <taxon>Desulfomonile</taxon>
    </lineage>
</organism>
<evidence type="ECO:0000259" key="1">
    <source>
        <dbReference type="SMART" id="SM00960"/>
    </source>
</evidence>
<dbReference type="SUPFAM" id="SSF103196">
    <property type="entry name" value="Roadblock/LC7 domain"/>
    <property type="match status" value="1"/>
</dbReference>
<protein>
    <submittedName>
        <fullName evidence="2">Roadblock/LC7 domain-containing protein</fullName>
    </submittedName>
</protein>
<sequence length="138" mass="15396">MADLVLTKQSLDRIDEILANLLGRTGSHTVLLIDKAGQLISFQGAMDQEKVASLAALTAANYGATTAIARLFGEEEFTLLFHKGKVENIHFSNVGDEYLMITIFNNNTHLGLVRLEVRKALEQIEAMFAENLRQWFNT</sequence>
<comment type="caution">
    <text evidence="2">The sequence shown here is derived from an EMBL/GenBank/DDBJ whole genome shotgun (WGS) entry which is preliminary data.</text>
</comment>
<dbReference type="EMBL" id="JACRDE010000545">
    <property type="protein sequence ID" value="MBI5251956.1"/>
    <property type="molecule type" value="Genomic_DNA"/>
</dbReference>
<accession>A0A9D6Z8C6</accession>
<evidence type="ECO:0000313" key="2">
    <source>
        <dbReference type="EMBL" id="MBI5251956.1"/>
    </source>
</evidence>
<dbReference type="Gene3D" id="3.30.450.30">
    <property type="entry name" value="Dynein light chain 2a, cytoplasmic"/>
    <property type="match status" value="1"/>
</dbReference>
<dbReference type="SMART" id="SM00960">
    <property type="entry name" value="Robl_LC7"/>
    <property type="match status" value="1"/>
</dbReference>
<feature type="domain" description="Roadblock/LAMTOR2" evidence="1">
    <location>
        <begin position="14"/>
        <end position="104"/>
    </location>
</feature>
<dbReference type="Proteomes" id="UP000807825">
    <property type="component" value="Unassembled WGS sequence"/>
</dbReference>
<gene>
    <name evidence="2" type="ORF">HY912_20885</name>
</gene>
<dbReference type="PANTHER" id="PTHR13323">
    <property type="entry name" value="LATE ENDOSOMAL/LYSOSOMAL MP1 INTERACTING PROTEIN"/>
    <property type="match status" value="1"/>
</dbReference>
<dbReference type="GO" id="GO:0060090">
    <property type="term" value="F:molecular adaptor activity"/>
    <property type="evidence" value="ECO:0007669"/>
    <property type="project" value="InterPro"/>
</dbReference>
<dbReference type="GO" id="GO:0005085">
    <property type="term" value="F:guanyl-nucleotide exchange factor activity"/>
    <property type="evidence" value="ECO:0007669"/>
    <property type="project" value="InterPro"/>
</dbReference>
<dbReference type="AlphaFoldDB" id="A0A9D6Z8C6"/>
<dbReference type="Pfam" id="PF03259">
    <property type="entry name" value="Robl_LC7"/>
    <property type="match status" value="1"/>
</dbReference>
<dbReference type="InterPro" id="IPR037587">
    <property type="entry name" value="LAMTOR2-like"/>
</dbReference>
<proteinExistence type="predicted"/>
<evidence type="ECO:0000313" key="3">
    <source>
        <dbReference type="Proteomes" id="UP000807825"/>
    </source>
</evidence>
<dbReference type="GO" id="GO:0032008">
    <property type="term" value="P:positive regulation of TOR signaling"/>
    <property type="evidence" value="ECO:0007669"/>
    <property type="project" value="InterPro"/>
</dbReference>
<reference evidence="2" key="1">
    <citation type="submission" date="2020-07" db="EMBL/GenBank/DDBJ databases">
        <title>Huge and variable diversity of episymbiotic CPR bacteria and DPANN archaea in groundwater ecosystems.</title>
        <authorList>
            <person name="He C.Y."/>
            <person name="Keren R."/>
            <person name="Whittaker M."/>
            <person name="Farag I.F."/>
            <person name="Doudna J."/>
            <person name="Cate J.H.D."/>
            <person name="Banfield J.F."/>
        </authorList>
    </citation>
    <scope>NUCLEOTIDE SEQUENCE</scope>
    <source>
        <strain evidence="2">NC_groundwater_1664_Pr3_B-0.1um_52_9</strain>
    </source>
</reference>
<name>A0A9D6Z8C6_9BACT</name>
<dbReference type="InterPro" id="IPR004942">
    <property type="entry name" value="Roadblock/LAMTOR2_dom"/>
</dbReference>